<proteinExistence type="predicted"/>
<dbReference type="SUPFAM" id="SSF103473">
    <property type="entry name" value="MFS general substrate transporter"/>
    <property type="match status" value="1"/>
</dbReference>
<keyword evidence="11" id="KW-1185">Reference proteome</keyword>
<name>A0A1I3UPT5_9GAMM</name>
<feature type="transmembrane region" description="Helical" evidence="6">
    <location>
        <begin position="224"/>
        <end position="241"/>
    </location>
</feature>
<dbReference type="Proteomes" id="UP000198919">
    <property type="component" value="Unassembled WGS sequence"/>
</dbReference>
<dbReference type="Proteomes" id="UP000224607">
    <property type="component" value="Unassembled WGS sequence"/>
</dbReference>
<organism evidence="9 10">
    <name type="scientific">Xenorhabdus mauleonii</name>
    <dbReference type="NCBI Taxonomy" id="351675"/>
    <lineage>
        <taxon>Bacteria</taxon>
        <taxon>Pseudomonadati</taxon>
        <taxon>Pseudomonadota</taxon>
        <taxon>Gammaproteobacteria</taxon>
        <taxon>Enterobacterales</taxon>
        <taxon>Morganellaceae</taxon>
        <taxon>Xenorhabdus</taxon>
    </lineage>
</organism>
<evidence type="ECO:0000313" key="9">
    <source>
        <dbReference type="EMBL" id="SFJ84016.1"/>
    </source>
</evidence>
<evidence type="ECO:0000256" key="4">
    <source>
        <dbReference type="ARBA" id="ARBA00022989"/>
    </source>
</evidence>
<dbReference type="GO" id="GO:0016020">
    <property type="term" value="C:membrane"/>
    <property type="evidence" value="ECO:0007669"/>
    <property type="project" value="UniProtKB-SubCell"/>
</dbReference>
<feature type="transmembrane region" description="Helical" evidence="6">
    <location>
        <begin position="298"/>
        <end position="316"/>
    </location>
</feature>
<feature type="domain" description="Major facilitator superfamily (MFS) profile" evidence="7">
    <location>
        <begin position="13"/>
        <end position="446"/>
    </location>
</feature>
<feature type="transmembrane region" description="Helical" evidence="6">
    <location>
        <begin position="328"/>
        <end position="346"/>
    </location>
</feature>
<dbReference type="PROSITE" id="PS50850">
    <property type="entry name" value="MFS"/>
    <property type="match status" value="1"/>
</dbReference>
<reference evidence="9" key="1">
    <citation type="submission" date="2016-10" db="EMBL/GenBank/DDBJ databases">
        <authorList>
            <person name="de Groot N.N."/>
        </authorList>
    </citation>
    <scope>NUCLEOTIDE SEQUENCE [LARGE SCALE GENOMIC DNA]</scope>
    <source>
        <strain evidence="9">DSM 17908</strain>
    </source>
</reference>
<evidence type="ECO:0000256" key="1">
    <source>
        <dbReference type="ARBA" id="ARBA00004141"/>
    </source>
</evidence>
<evidence type="ECO:0000259" key="7">
    <source>
        <dbReference type="PROSITE" id="PS50850"/>
    </source>
</evidence>
<dbReference type="EMBL" id="NITY01000009">
    <property type="protein sequence ID" value="PHM39637.1"/>
    <property type="molecule type" value="Genomic_DNA"/>
</dbReference>
<dbReference type="STRING" id="351675.SAMN05421680_11772"/>
<dbReference type="OrthoDB" id="9812221at2"/>
<feature type="transmembrane region" description="Helical" evidence="6">
    <location>
        <begin position="79"/>
        <end position="102"/>
    </location>
</feature>
<feature type="transmembrane region" description="Helical" evidence="6">
    <location>
        <begin position="141"/>
        <end position="163"/>
    </location>
</feature>
<feature type="transmembrane region" description="Helical" evidence="6">
    <location>
        <begin position="108"/>
        <end position="129"/>
    </location>
</feature>
<keyword evidence="2" id="KW-0813">Transport</keyword>
<dbReference type="Pfam" id="PF07690">
    <property type="entry name" value="MFS_1"/>
    <property type="match status" value="1"/>
</dbReference>
<dbReference type="InterPro" id="IPR011701">
    <property type="entry name" value="MFS"/>
</dbReference>
<dbReference type="PANTHER" id="PTHR42718">
    <property type="entry name" value="MAJOR FACILITATOR SUPERFAMILY MULTIDRUG TRANSPORTER MFSC"/>
    <property type="match status" value="1"/>
</dbReference>
<accession>A0A1I3UPT5</accession>
<evidence type="ECO:0000256" key="6">
    <source>
        <dbReference type="SAM" id="Phobius"/>
    </source>
</evidence>
<dbReference type="GO" id="GO:0022857">
    <property type="term" value="F:transmembrane transporter activity"/>
    <property type="evidence" value="ECO:0007669"/>
    <property type="project" value="InterPro"/>
</dbReference>
<evidence type="ECO:0000256" key="3">
    <source>
        <dbReference type="ARBA" id="ARBA00022692"/>
    </source>
</evidence>
<dbReference type="InterPro" id="IPR036259">
    <property type="entry name" value="MFS_trans_sf"/>
</dbReference>
<reference evidence="8 11" key="3">
    <citation type="journal article" date="2017" name="Nat. Microbiol.">
        <title>Natural product diversity associated with the nematode symbionts Photorhabdus and Xenorhabdus.</title>
        <authorList>
            <person name="Tobias N.J."/>
            <person name="Wolff H."/>
            <person name="Djahanschiri B."/>
            <person name="Grundmann F."/>
            <person name="Kronenwerth M."/>
            <person name="Shi Y.M."/>
            <person name="Simonyi S."/>
            <person name="Grun P."/>
            <person name="Shapiro-Ilan D."/>
            <person name="Pidot S.J."/>
            <person name="Stinear T.P."/>
            <person name="Ebersberger I."/>
            <person name="Bode H.B."/>
        </authorList>
    </citation>
    <scope>NUCLEOTIDE SEQUENCE [LARGE SCALE GENOMIC DNA]</scope>
    <source>
        <strain evidence="8 11">DSM 17908</strain>
    </source>
</reference>
<dbReference type="CDD" id="cd17321">
    <property type="entry name" value="MFS_MMR_MDR_like"/>
    <property type="match status" value="1"/>
</dbReference>
<gene>
    <name evidence="9" type="ORF">SAMN05421680_11772</name>
    <name evidence="8" type="ORF">Xmau_02645</name>
</gene>
<reference evidence="10" key="2">
    <citation type="submission" date="2016-10" db="EMBL/GenBank/DDBJ databases">
        <authorList>
            <person name="Varghese N."/>
            <person name="Submissions S."/>
        </authorList>
    </citation>
    <scope>NUCLEOTIDE SEQUENCE [LARGE SCALE GENOMIC DNA]</scope>
    <source>
        <strain evidence="10">DSM 17908</strain>
    </source>
</reference>
<feature type="transmembrane region" description="Helical" evidence="6">
    <location>
        <begin position="169"/>
        <end position="188"/>
    </location>
</feature>
<dbReference type="Gene3D" id="1.20.1250.20">
    <property type="entry name" value="MFS general substrate transporter like domains"/>
    <property type="match status" value="1"/>
</dbReference>
<evidence type="ECO:0000313" key="8">
    <source>
        <dbReference type="EMBL" id="PHM39637.1"/>
    </source>
</evidence>
<sequence>MSESAIETRKYTGLIGICIASFLGCIDLTVVNTIIPAIGREFNTSLRETQWITSVFMIALSAFMVPMGTLADTFGRKKVLIWGLVLFGAASLFVGLATNLAIITAFRFIQGIGCAILYTVSGAIISYLFDKNEQGKALGVLFGINGLGLAIGPIIGGLFAGIVDWRYAFLINIPFIVISFILCIWSIPEYKSEKVKKLDILGCIFLIFFLMSLVSYFSLDGNSLQQWGLLVIAVIALFIFIRHELKTSEPIIEFHFFYNMRFVSALFATFFLAFFYCIVLLTLPMFFAKQLEKNDIEIGLFLLPATVMFALTSPWVGNRSKQFGPSRIILVGLLLFVAAAALLSLASTQENVWWFIIPLLLFGMGWGSILGPSTLIALGALPREQAAVAMGTSWTIHNMGGACGIAFAVFLLSCFDTLLQGYQALTLSLAGLALVFTCICYFLNRK</sequence>
<feature type="transmembrane region" description="Helical" evidence="6">
    <location>
        <begin position="425"/>
        <end position="443"/>
    </location>
</feature>
<evidence type="ECO:0000256" key="2">
    <source>
        <dbReference type="ARBA" id="ARBA00022448"/>
    </source>
</evidence>
<keyword evidence="4 6" id="KW-1133">Transmembrane helix</keyword>
<dbReference type="RefSeq" id="WP_092512547.1">
    <property type="nucleotide sequence ID" value="NZ_CAWNQB010000089.1"/>
</dbReference>
<dbReference type="InterPro" id="IPR020846">
    <property type="entry name" value="MFS_dom"/>
</dbReference>
<feature type="transmembrane region" description="Helical" evidence="6">
    <location>
        <begin position="12"/>
        <end position="38"/>
    </location>
</feature>
<dbReference type="EMBL" id="FORG01000017">
    <property type="protein sequence ID" value="SFJ84016.1"/>
    <property type="molecule type" value="Genomic_DNA"/>
</dbReference>
<feature type="transmembrane region" description="Helical" evidence="6">
    <location>
        <begin position="50"/>
        <end position="67"/>
    </location>
</feature>
<feature type="transmembrane region" description="Helical" evidence="6">
    <location>
        <begin position="262"/>
        <end position="286"/>
    </location>
</feature>
<keyword evidence="5 6" id="KW-0472">Membrane</keyword>
<feature type="transmembrane region" description="Helical" evidence="6">
    <location>
        <begin position="200"/>
        <end position="218"/>
    </location>
</feature>
<dbReference type="PRINTS" id="PR01036">
    <property type="entry name" value="TCRTETB"/>
</dbReference>
<dbReference type="Gene3D" id="1.20.1720.10">
    <property type="entry name" value="Multidrug resistance protein D"/>
    <property type="match status" value="1"/>
</dbReference>
<protein>
    <submittedName>
        <fullName evidence="9">Drug resistance transporter, EmrB/QacA subfamily</fullName>
    </submittedName>
    <submittedName>
        <fullName evidence="8">Transport protein QacB</fullName>
    </submittedName>
</protein>
<feature type="transmembrane region" description="Helical" evidence="6">
    <location>
        <begin position="352"/>
        <end position="378"/>
    </location>
</feature>
<comment type="subcellular location">
    <subcellularLocation>
        <location evidence="1">Membrane</location>
        <topology evidence="1">Multi-pass membrane protein</topology>
    </subcellularLocation>
</comment>
<dbReference type="PANTHER" id="PTHR42718:SF9">
    <property type="entry name" value="MAJOR FACILITATOR SUPERFAMILY MULTIDRUG TRANSPORTER MFSC"/>
    <property type="match status" value="1"/>
</dbReference>
<keyword evidence="3 6" id="KW-0812">Transmembrane</keyword>
<evidence type="ECO:0000256" key="5">
    <source>
        <dbReference type="ARBA" id="ARBA00023136"/>
    </source>
</evidence>
<evidence type="ECO:0000313" key="11">
    <source>
        <dbReference type="Proteomes" id="UP000224607"/>
    </source>
</evidence>
<feature type="transmembrane region" description="Helical" evidence="6">
    <location>
        <begin position="399"/>
        <end position="419"/>
    </location>
</feature>
<dbReference type="AlphaFoldDB" id="A0A1I3UPT5"/>
<evidence type="ECO:0000313" key="10">
    <source>
        <dbReference type="Proteomes" id="UP000198919"/>
    </source>
</evidence>